<reference evidence="1" key="3">
    <citation type="submission" date="2022-01" db="UniProtKB">
        <authorList>
            <consortium name="EnsemblPlants"/>
        </authorList>
    </citation>
    <scope>IDENTIFICATION</scope>
    <source>
        <strain evidence="1">subsp. vulgare</strain>
    </source>
</reference>
<sequence length="336" mass="38322">MSLEKKPKAEAVVGDDRLSALPDDLLHKVMSFLRACEVLSRRWRNLWAFAPCVDLRVCCKARHRLLSMRFVNFTNHFFLLREASTTSCSCRRRLRRWTPSGSCPSPCVKTFRGCPTGPDMTTTGRTTPPRISKCGSVLELKECHLDGPHISSASLISLSMVECRIMRDLTVAAPNLVSLCCVNPYHRAPSFENMPSLATGTIMLNDSFLHDDFEETYTQPDPEVILNRELEMFPIFSNLKTLSLGDWCMADLHPLVLFLRHAPNMERLFLELKMDHEEMDDDIKPEGRSFACKNLTMVNIKCHKEDERVPLLAQFFVANGVAMEKISVYHRPTRQT</sequence>
<keyword evidence="2" id="KW-1185">Reference proteome</keyword>
<dbReference type="SUPFAM" id="SSF81383">
    <property type="entry name" value="F-box domain"/>
    <property type="match status" value="1"/>
</dbReference>
<evidence type="ECO:0000313" key="2">
    <source>
        <dbReference type="Proteomes" id="UP000011116"/>
    </source>
</evidence>
<dbReference type="AlphaFoldDB" id="A0A8I6YHB1"/>
<proteinExistence type="predicted"/>
<organism evidence="1 2">
    <name type="scientific">Hordeum vulgare subsp. vulgare</name>
    <name type="common">Domesticated barley</name>
    <dbReference type="NCBI Taxonomy" id="112509"/>
    <lineage>
        <taxon>Eukaryota</taxon>
        <taxon>Viridiplantae</taxon>
        <taxon>Streptophyta</taxon>
        <taxon>Embryophyta</taxon>
        <taxon>Tracheophyta</taxon>
        <taxon>Spermatophyta</taxon>
        <taxon>Magnoliopsida</taxon>
        <taxon>Liliopsida</taxon>
        <taxon>Poales</taxon>
        <taxon>Poaceae</taxon>
        <taxon>BOP clade</taxon>
        <taxon>Pooideae</taxon>
        <taxon>Triticodae</taxon>
        <taxon>Triticeae</taxon>
        <taxon>Hordeinae</taxon>
        <taxon>Hordeum</taxon>
    </lineage>
</organism>
<name>A0A8I6YHB1_HORVV</name>
<evidence type="ECO:0000313" key="1">
    <source>
        <dbReference type="EnsemblPlants" id="HORVU.MOREX.r3.7HG0649320.1"/>
    </source>
</evidence>
<protein>
    <recommendedName>
        <fullName evidence="3">F-box domain-containing protein</fullName>
    </recommendedName>
</protein>
<dbReference type="PANTHER" id="PTHR34223:SF40">
    <property type="entry name" value="OS08G0197800 PROTEIN"/>
    <property type="match status" value="1"/>
</dbReference>
<dbReference type="EnsemblPlants" id="HORVU.MOREX.r3.7HG0649320.1">
    <property type="protein sequence ID" value="HORVU.MOREX.r3.7HG0649320.1"/>
    <property type="gene ID" value="HORVU.MOREX.r3.7HG0649320"/>
</dbReference>
<reference evidence="1" key="2">
    <citation type="submission" date="2020-10" db="EMBL/GenBank/DDBJ databases">
        <authorList>
            <person name="Scholz U."/>
            <person name="Mascher M."/>
            <person name="Fiebig A."/>
        </authorList>
    </citation>
    <scope>NUCLEOTIDE SEQUENCE [LARGE SCALE GENOMIC DNA]</scope>
    <source>
        <strain evidence="1">cv. Morex</strain>
    </source>
</reference>
<dbReference type="InterPro" id="IPR036047">
    <property type="entry name" value="F-box-like_dom_sf"/>
</dbReference>
<dbReference type="PANTHER" id="PTHR34223">
    <property type="entry name" value="OS11G0201299 PROTEIN"/>
    <property type="match status" value="1"/>
</dbReference>
<accession>A0A8I6YHB1</accession>
<dbReference type="Gramene" id="HORVU.MOREX.r3.7HG0649320.1">
    <property type="protein sequence ID" value="HORVU.MOREX.r3.7HG0649320.1"/>
    <property type="gene ID" value="HORVU.MOREX.r3.7HG0649320"/>
</dbReference>
<dbReference type="InterPro" id="IPR053197">
    <property type="entry name" value="F-box_SCFL_complex_component"/>
</dbReference>
<reference evidence="2" key="1">
    <citation type="journal article" date="2012" name="Nature">
        <title>A physical, genetic and functional sequence assembly of the barley genome.</title>
        <authorList>
            <consortium name="The International Barley Genome Sequencing Consortium"/>
            <person name="Mayer K.F."/>
            <person name="Waugh R."/>
            <person name="Brown J.W."/>
            <person name="Schulman A."/>
            <person name="Langridge P."/>
            <person name="Platzer M."/>
            <person name="Fincher G.B."/>
            <person name="Muehlbauer G.J."/>
            <person name="Sato K."/>
            <person name="Close T.J."/>
            <person name="Wise R.P."/>
            <person name="Stein N."/>
        </authorList>
    </citation>
    <scope>NUCLEOTIDE SEQUENCE [LARGE SCALE GENOMIC DNA]</scope>
    <source>
        <strain evidence="2">cv. Morex</strain>
    </source>
</reference>
<evidence type="ECO:0008006" key="3">
    <source>
        <dbReference type="Google" id="ProtNLM"/>
    </source>
</evidence>
<dbReference type="Proteomes" id="UP000011116">
    <property type="component" value="Chromosome 7H"/>
</dbReference>